<sequence>MSLGASRLTNCSRGIRNAWHFYYALNLVIEVVCSGFVLRCSPLSRALFLKLSLGASRLTNCSRGIRNAWHFYYALNLVIEVVCSGFVLRCSPLSRAL</sequence>
<evidence type="ECO:0000313" key="3">
    <source>
        <dbReference type="Proteomes" id="UP000253437"/>
    </source>
</evidence>
<gene>
    <name evidence="2" type="ORF">DS957_026740</name>
</gene>
<evidence type="ECO:0000313" key="2">
    <source>
        <dbReference type="EMBL" id="RIW00935.1"/>
    </source>
</evidence>
<evidence type="ECO:0000256" key="1">
    <source>
        <dbReference type="SAM" id="Phobius"/>
    </source>
</evidence>
<feature type="transmembrane region" description="Helical" evidence="1">
    <location>
        <begin position="68"/>
        <end position="88"/>
    </location>
</feature>
<feature type="transmembrane region" description="Helical" evidence="1">
    <location>
        <begin position="21"/>
        <end position="48"/>
    </location>
</feature>
<accession>A0A8B3DB27</accession>
<keyword evidence="1" id="KW-0812">Transmembrane</keyword>
<dbReference type="EMBL" id="QOUW02000211">
    <property type="protein sequence ID" value="RIW00935.1"/>
    <property type="molecule type" value="Genomic_DNA"/>
</dbReference>
<comment type="caution">
    <text evidence="2">The sequence shown here is derived from an EMBL/GenBank/DDBJ whole genome shotgun (WGS) entry which is preliminary data.</text>
</comment>
<protein>
    <submittedName>
        <fullName evidence="2">DUF3265 domain-containing protein</fullName>
    </submittedName>
</protein>
<dbReference type="AntiFam" id="ANF00277">
    <property type="entry name" value="Spurious ORF (formerly Pfam entry PF11665)"/>
</dbReference>
<keyword evidence="1" id="KW-0472">Membrane</keyword>
<organism evidence="2 3">
    <name type="scientific">Vibrio harveyi</name>
    <name type="common">Beneckea harveyi</name>
    <dbReference type="NCBI Taxonomy" id="669"/>
    <lineage>
        <taxon>Bacteria</taxon>
        <taxon>Pseudomonadati</taxon>
        <taxon>Pseudomonadota</taxon>
        <taxon>Gammaproteobacteria</taxon>
        <taxon>Vibrionales</taxon>
        <taxon>Vibrionaceae</taxon>
        <taxon>Vibrio</taxon>
    </lineage>
</organism>
<reference evidence="2 3" key="1">
    <citation type="submission" date="2018-08" db="EMBL/GenBank/DDBJ databases">
        <title>Vibrio harveyi strains pathogenic to white snook Centropomus viridis Lockington (1877) and potential probiotic bacteria.</title>
        <authorList>
            <person name="Soto-Rodriguez S."/>
            <person name="Gomez-Gil B."/>
            <person name="Lozano-Olvera R."/>
        </authorList>
    </citation>
    <scope>NUCLEOTIDE SEQUENCE [LARGE SCALE GENOMIC DNA]</scope>
    <source>
        <strain evidence="2 3">CAIM 1508</strain>
    </source>
</reference>
<name>A0A8B3DB27_VIBHA</name>
<dbReference type="Proteomes" id="UP000253437">
    <property type="component" value="Unassembled WGS sequence"/>
</dbReference>
<proteinExistence type="predicted"/>
<dbReference type="AlphaFoldDB" id="A0A8B3DB27"/>
<keyword evidence="1" id="KW-1133">Transmembrane helix</keyword>